<keyword evidence="6" id="KW-1185">Reference proteome</keyword>
<dbReference type="RefSeq" id="XP_047784162.1">
    <property type="nucleotide sequence ID" value="XM_047917192.1"/>
</dbReference>
<dbReference type="InterPro" id="IPR015943">
    <property type="entry name" value="WD40/YVTN_repeat-like_dom_sf"/>
</dbReference>
<sequence length="494" mass="53573">MAAAQGCRLDGDQIASCASKSGVMSNPDDTGPSVWEELLRKDNLWVGHGSETAFADAILAQRRRQGLPQLGAQPLPHPYEILHTSRQLSRTRWAENQSPKHVSVPAHGRSVVTCLLISQGRVITASDDSTINIYSLPTGGLERSLKGHGGGVWSLVINRTTLASGSTDRSIRVWDIESGRCTHTFGGHTSTVRALAIVRPEPTDTEQDGGTTVSEKWPKHPLVVSGSRDHTLRVWALPNPGDPEFHSPMDEHGGVNDDPEQNPYHKLLLDGHEHAVRALAARGRTAVSGSFDCTVRVWDIATGTCKWVLVGHTEKVYCVALDTRRQRTYSGSLDGTVRIWDLQTGQCLHVLTGHESLVSLVALSPSYLVSGCADGMLRVWDPDAGAHLHTLSGSPSRGAITCFAHDEFKVLAGSDSTLRMWDVRSGAEVRDLLTGAVGVWQVACEGRWCVAASSRNDRTFLDTWDFATGEGDADWVGEPSDGVYDEYSDEDDGS</sequence>
<evidence type="ECO:0000256" key="1">
    <source>
        <dbReference type="ARBA" id="ARBA00022574"/>
    </source>
</evidence>
<dbReference type="CDD" id="cd00200">
    <property type="entry name" value="WD40"/>
    <property type="match status" value="1"/>
</dbReference>
<accession>A0ABQ8KXU2</accession>
<keyword evidence="1 3" id="KW-0853">WD repeat</keyword>
<dbReference type="PRINTS" id="PR00320">
    <property type="entry name" value="GPROTEINBRPT"/>
</dbReference>
<evidence type="ECO:0000256" key="4">
    <source>
        <dbReference type="SAM" id="MobiDB-lite"/>
    </source>
</evidence>
<gene>
    <name evidence="5" type="ORF">C8Q71DRAFT_235720</name>
</gene>
<proteinExistence type="predicted"/>
<name>A0ABQ8KXU2_9APHY</name>
<feature type="repeat" description="WD" evidence="3">
    <location>
        <begin position="412"/>
        <end position="431"/>
    </location>
</feature>
<dbReference type="Gene3D" id="2.130.10.10">
    <property type="entry name" value="YVTN repeat-like/Quinoprotein amine dehydrogenase"/>
    <property type="match status" value="1"/>
</dbReference>
<organism evidence="5 6">
    <name type="scientific">Rhodofomes roseus</name>
    <dbReference type="NCBI Taxonomy" id="34475"/>
    <lineage>
        <taxon>Eukaryota</taxon>
        <taxon>Fungi</taxon>
        <taxon>Dikarya</taxon>
        <taxon>Basidiomycota</taxon>
        <taxon>Agaricomycotina</taxon>
        <taxon>Agaricomycetes</taxon>
        <taxon>Polyporales</taxon>
        <taxon>Rhodofomes</taxon>
    </lineage>
</organism>
<dbReference type="InterPro" id="IPR036322">
    <property type="entry name" value="WD40_repeat_dom_sf"/>
</dbReference>
<evidence type="ECO:0000256" key="2">
    <source>
        <dbReference type="ARBA" id="ARBA00022737"/>
    </source>
</evidence>
<comment type="caution">
    <text evidence="5">The sequence shown here is derived from an EMBL/GenBank/DDBJ whole genome shotgun (WGS) entry which is preliminary data.</text>
</comment>
<evidence type="ECO:0000256" key="3">
    <source>
        <dbReference type="PROSITE-ProRule" id="PRU00221"/>
    </source>
</evidence>
<feature type="repeat" description="WD" evidence="3">
    <location>
        <begin position="351"/>
        <end position="390"/>
    </location>
</feature>
<evidence type="ECO:0000313" key="5">
    <source>
        <dbReference type="EMBL" id="KAH9843115.1"/>
    </source>
</evidence>
<evidence type="ECO:0000313" key="6">
    <source>
        <dbReference type="Proteomes" id="UP000814176"/>
    </source>
</evidence>
<dbReference type="Pfam" id="PF00400">
    <property type="entry name" value="WD40"/>
    <property type="match status" value="6"/>
</dbReference>
<dbReference type="InterPro" id="IPR050995">
    <property type="entry name" value="WD-F-box_domain-protein"/>
</dbReference>
<reference evidence="5 6" key="1">
    <citation type="journal article" date="2021" name="Environ. Microbiol.">
        <title>Gene family expansions and transcriptome signatures uncover fungal adaptations to wood decay.</title>
        <authorList>
            <person name="Hage H."/>
            <person name="Miyauchi S."/>
            <person name="Viragh M."/>
            <person name="Drula E."/>
            <person name="Min B."/>
            <person name="Chaduli D."/>
            <person name="Navarro D."/>
            <person name="Favel A."/>
            <person name="Norest M."/>
            <person name="Lesage-Meessen L."/>
            <person name="Balint B."/>
            <person name="Merenyi Z."/>
            <person name="de Eugenio L."/>
            <person name="Morin E."/>
            <person name="Martinez A.T."/>
            <person name="Baldrian P."/>
            <person name="Stursova M."/>
            <person name="Martinez M.J."/>
            <person name="Novotny C."/>
            <person name="Magnuson J.K."/>
            <person name="Spatafora J.W."/>
            <person name="Maurice S."/>
            <person name="Pangilinan J."/>
            <person name="Andreopoulos W."/>
            <person name="LaButti K."/>
            <person name="Hundley H."/>
            <person name="Na H."/>
            <person name="Kuo A."/>
            <person name="Barry K."/>
            <person name="Lipzen A."/>
            <person name="Henrissat B."/>
            <person name="Riley R."/>
            <person name="Ahrendt S."/>
            <person name="Nagy L.G."/>
            <person name="Grigoriev I.V."/>
            <person name="Martin F."/>
            <person name="Rosso M.N."/>
        </authorList>
    </citation>
    <scope>NUCLEOTIDE SEQUENCE [LARGE SCALE GENOMIC DNA]</scope>
    <source>
        <strain evidence="5 6">CIRM-BRFM 1785</strain>
    </source>
</reference>
<dbReference type="InterPro" id="IPR001680">
    <property type="entry name" value="WD40_rpt"/>
</dbReference>
<dbReference type="SUPFAM" id="SSF50978">
    <property type="entry name" value="WD40 repeat-like"/>
    <property type="match status" value="1"/>
</dbReference>
<protein>
    <submittedName>
        <fullName evidence="5">WD40 repeat-like protein</fullName>
    </submittedName>
</protein>
<feature type="repeat" description="WD" evidence="3">
    <location>
        <begin position="145"/>
        <end position="184"/>
    </location>
</feature>
<dbReference type="EMBL" id="JADCUA010000002">
    <property type="protein sequence ID" value="KAH9843115.1"/>
    <property type="molecule type" value="Genomic_DNA"/>
</dbReference>
<dbReference type="InterPro" id="IPR020472">
    <property type="entry name" value="WD40_PAC1"/>
</dbReference>
<dbReference type="PROSITE" id="PS50294">
    <property type="entry name" value="WD_REPEATS_REGION"/>
    <property type="match status" value="4"/>
</dbReference>
<dbReference type="GeneID" id="71997924"/>
<dbReference type="SMART" id="SM00320">
    <property type="entry name" value="WD40"/>
    <property type="match status" value="7"/>
</dbReference>
<dbReference type="PROSITE" id="PS00678">
    <property type="entry name" value="WD_REPEATS_1"/>
    <property type="match status" value="3"/>
</dbReference>
<feature type="compositionally biased region" description="Acidic residues" evidence="4">
    <location>
        <begin position="483"/>
        <end position="494"/>
    </location>
</feature>
<dbReference type="Proteomes" id="UP000814176">
    <property type="component" value="Unassembled WGS sequence"/>
</dbReference>
<dbReference type="PROSITE" id="PS50082">
    <property type="entry name" value="WD_REPEATS_2"/>
    <property type="match status" value="5"/>
</dbReference>
<dbReference type="PANTHER" id="PTHR14604">
    <property type="entry name" value="WD40 REPEAT PF20"/>
    <property type="match status" value="1"/>
</dbReference>
<feature type="repeat" description="WD" evidence="3">
    <location>
        <begin position="309"/>
        <end position="350"/>
    </location>
</feature>
<dbReference type="PANTHER" id="PTHR14604:SF4">
    <property type="entry name" value="F-BOX DOMAIN-CONTAINING PROTEIN"/>
    <property type="match status" value="1"/>
</dbReference>
<dbReference type="InterPro" id="IPR019775">
    <property type="entry name" value="WD40_repeat_CS"/>
</dbReference>
<feature type="repeat" description="WD" evidence="3">
    <location>
        <begin position="269"/>
        <end position="308"/>
    </location>
</feature>
<feature type="region of interest" description="Disordered" evidence="4">
    <location>
        <begin position="471"/>
        <end position="494"/>
    </location>
</feature>
<keyword evidence="2" id="KW-0677">Repeat</keyword>